<sequence>MNFINLYIFMLSYCSRFTSCLANCKFTKYFYDMNNLKILFVDIFIRVLFLYSKLNFFL</sequence>
<keyword evidence="1" id="KW-0934">Plastid</keyword>
<accession>A0A1Z1M264</accession>
<dbReference type="AlphaFoldDB" id="A0A1Z1M264"/>
<evidence type="ECO:0000313" key="1">
    <source>
        <dbReference type="EMBL" id="ARW60159.1"/>
    </source>
</evidence>
<name>A0A1Z1M264_9FLOR</name>
<proteinExistence type="predicted"/>
<gene>
    <name evidence="1" type="primary">orf58</name>
</gene>
<protein>
    <submittedName>
        <fullName evidence="1">Uncharacterized protein</fullName>
    </submittedName>
</protein>
<organism evidence="1">
    <name type="scientific">Laurencieae sp</name>
    <dbReference type="NCBI Taxonomy" id="2007162"/>
    <lineage>
        <taxon>Eukaryota</taxon>
        <taxon>Rhodophyta</taxon>
        <taxon>Florideophyceae</taxon>
        <taxon>Rhodymeniophycidae</taxon>
        <taxon>Ceramiales</taxon>
        <taxon>Rhodomelaceae</taxon>
        <taxon>Laurencieae</taxon>
    </lineage>
</organism>
<keyword evidence="1" id="KW-0150">Chloroplast</keyword>
<geneLocation type="chloroplast" evidence="1"/>
<dbReference type="EMBL" id="MF101412">
    <property type="protein sequence ID" value="ARW60159.1"/>
    <property type="molecule type" value="Genomic_DNA"/>
</dbReference>
<reference evidence="1" key="1">
    <citation type="journal article" date="2017" name="J. Phycol.">
        <title>Analysis of chloroplast genomes and a supermatrix inform reclassification of the Rhodomelaceae (Rhodophyta).</title>
        <authorList>
            <person name="Diaz-Tapia P."/>
            <person name="Maggs C.A."/>
            <person name="West J.A."/>
            <person name="Verbruggen H."/>
        </authorList>
    </citation>
    <scope>NUCLEOTIDE SEQUENCE</scope>
    <source>
        <strain evidence="1">JFC1711</strain>
    </source>
</reference>